<protein>
    <recommendedName>
        <fullName evidence="3">Bacteriocin-protection protein, YdeI/OmpD-associated family</fullName>
    </recommendedName>
</protein>
<dbReference type="AlphaFoldDB" id="A0A4Y3NAN4"/>
<keyword evidence="2" id="KW-1185">Reference proteome</keyword>
<dbReference type="Proteomes" id="UP000317715">
    <property type="component" value="Unassembled WGS sequence"/>
</dbReference>
<proteinExistence type="predicted"/>
<organism evidence="1 2">
    <name type="scientific">Paenarthrobacter aurescens</name>
    <name type="common">Arthrobacter aurescens</name>
    <dbReference type="NCBI Taxonomy" id="43663"/>
    <lineage>
        <taxon>Bacteria</taxon>
        <taxon>Bacillati</taxon>
        <taxon>Actinomycetota</taxon>
        <taxon>Actinomycetes</taxon>
        <taxon>Micrococcales</taxon>
        <taxon>Micrococcaceae</taxon>
        <taxon>Paenarthrobacter</taxon>
    </lineage>
</organism>
<reference evidence="1 2" key="1">
    <citation type="submission" date="2019-06" db="EMBL/GenBank/DDBJ databases">
        <title>Whole genome shotgun sequence of Paenarthrobacter aurescens NBRC 12136.</title>
        <authorList>
            <person name="Hosoyama A."/>
            <person name="Uohara A."/>
            <person name="Ohji S."/>
            <person name="Ichikawa N."/>
        </authorList>
    </citation>
    <scope>NUCLEOTIDE SEQUENCE [LARGE SCALE GENOMIC DNA]</scope>
    <source>
        <strain evidence="1 2">NBRC 12136</strain>
    </source>
</reference>
<evidence type="ECO:0000313" key="1">
    <source>
        <dbReference type="EMBL" id="GEB18920.1"/>
    </source>
</evidence>
<name>A0A4Y3NAN4_PAEAU</name>
<evidence type="ECO:0008006" key="3">
    <source>
        <dbReference type="Google" id="ProtNLM"/>
    </source>
</evidence>
<dbReference type="Pfam" id="PF13376">
    <property type="entry name" value="OmdA"/>
    <property type="match status" value="1"/>
</dbReference>
<evidence type="ECO:0000313" key="2">
    <source>
        <dbReference type="Proteomes" id="UP000317715"/>
    </source>
</evidence>
<sequence>MGRARNIGPPGWVLIKAYAEPMATELEELLVQDGAQWRAWLAAHGAESPGVWLILHKKGGTVTELDYDAALDEALCFGWIDGQAKSRDAESYFQRMTPRGRRSIWSARNVGHIARLESEGRMTDAGRAAVEAAKADGRWEAAYAGPADSVVPDDLAAAIAAVPEAQAMFECLTSQNRFALIHRTNGVKRAETRARKIEGFVEMLARHETPYPQRKRPGSSGN</sequence>
<dbReference type="EMBL" id="BJMD01000009">
    <property type="protein sequence ID" value="GEB18920.1"/>
    <property type="molecule type" value="Genomic_DNA"/>
</dbReference>
<accession>A0A4Y3NAN4</accession>
<comment type="caution">
    <text evidence="1">The sequence shown here is derived from an EMBL/GenBank/DDBJ whole genome shotgun (WGS) entry which is preliminary data.</text>
</comment>
<gene>
    <name evidence="1" type="ORF">AAU01_16750</name>
</gene>